<reference evidence="1" key="1">
    <citation type="submission" date="2018-05" db="EMBL/GenBank/DDBJ databases">
        <authorList>
            <person name="Lanie J.A."/>
            <person name="Ng W.-L."/>
            <person name="Kazmierczak K.M."/>
            <person name="Andrzejewski T.M."/>
            <person name="Davidsen T.M."/>
            <person name="Wayne K.J."/>
            <person name="Tettelin H."/>
            <person name="Glass J.I."/>
            <person name="Rusch D."/>
            <person name="Podicherti R."/>
            <person name="Tsui H.-C.T."/>
            <person name="Winkler M.E."/>
        </authorList>
    </citation>
    <scope>NUCLEOTIDE SEQUENCE</scope>
</reference>
<sequence>MTLKPLGQLLAETAVDVEVRPMLGSLGNVVSQAKPGELDPLAEYKARRAAARRQARRRELDRQCDSLGIAAGQAERKIDPTMLSLGLLWMNRGAGDWADYCYRAFQRTFRDTADVESQSVVAALISAAGVSTKGFGGVVDSER</sequence>
<feature type="non-terminal residue" evidence="1">
    <location>
        <position position="143"/>
    </location>
</feature>
<name>A0A382GCF2_9ZZZZ</name>
<protein>
    <submittedName>
        <fullName evidence="1">Uncharacterized protein</fullName>
    </submittedName>
</protein>
<dbReference type="Gene3D" id="3.40.30.10">
    <property type="entry name" value="Glutaredoxin"/>
    <property type="match status" value="1"/>
</dbReference>
<gene>
    <name evidence="1" type="ORF">METZ01_LOCUS225752</name>
</gene>
<dbReference type="EMBL" id="UINC01054780">
    <property type="protein sequence ID" value="SVB72898.1"/>
    <property type="molecule type" value="Genomic_DNA"/>
</dbReference>
<proteinExistence type="predicted"/>
<organism evidence="1">
    <name type="scientific">marine metagenome</name>
    <dbReference type="NCBI Taxonomy" id="408172"/>
    <lineage>
        <taxon>unclassified sequences</taxon>
        <taxon>metagenomes</taxon>
        <taxon>ecological metagenomes</taxon>
    </lineage>
</organism>
<evidence type="ECO:0000313" key="1">
    <source>
        <dbReference type="EMBL" id="SVB72898.1"/>
    </source>
</evidence>
<accession>A0A382GCF2</accession>
<dbReference type="AlphaFoldDB" id="A0A382GCF2"/>